<dbReference type="EMBL" id="PDUG01000005">
    <property type="protein sequence ID" value="PIC24600.1"/>
    <property type="molecule type" value="Genomic_DNA"/>
</dbReference>
<evidence type="ECO:0000313" key="8">
    <source>
        <dbReference type="Proteomes" id="UP000230233"/>
    </source>
</evidence>
<name>A0A2G5TBF4_9PELO</name>
<comment type="subcellular location">
    <subcellularLocation>
        <location evidence="1">Membrane</location>
    </subcellularLocation>
</comment>
<protein>
    <recommendedName>
        <fullName evidence="6">G-protein coupled receptors family 1 profile domain-containing protein</fullName>
    </recommendedName>
</protein>
<gene>
    <name evidence="7" type="primary">Cnig_chr_V.g17870</name>
    <name evidence="7" type="ORF">B9Z55_017870</name>
</gene>
<dbReference type="AlphaFoldDB" id="A0A2G5TBF4"/>
<accession>A0A2G5TBF4</accession>
<organism evidence="7 8">
    <name type="scientific">Caenorhabditis nigoni</name>
    <dbReference type="NCBI Taxonomy" id="1611254"/>
    <lineage>
        <taxon>Eukaryota</taxon>
        <taxon>Metazoa</taxon>
        <taxon>Ecdysozoa</taxon>
        <taxon>Nematoda</taxon>
        <taxon>Chromadorea</taxon>
        <taxon>Rhabditida</taxon>
        <taxon>Rhabditina</taxon>
        <taxon>Rhabditomorpha</taxon>
        <taxon>Rhabditoidea</taxon>
        <taxon>Rhabditidae</taxon>
        <taxon>Peloderinae</taxon>
        <taxon>Caenorhabditis</taxon>
    </lineage>
</organism>
<dbReference type="Gene3D" id="1.20.1070.10">
    <property type="entry name" value="Rhodopsin 7-helix transmembrane proteins"/>
    <property type="match status" value="1"/>
</dbReference>
<evidence type="ECO:0000256" key="5">
    <source>
        <dbReference type="SAM" id="Phobius"/>
    </source>
</evidence>
<keyword evidence="4 5" id="KW-0472">Membrane</keyword>
<feature type="transmembrane region" description="Helical" evidence="5">
    <location>
        <begin position="316"/>
        <end position="335"/>
    </location>
</feature>
<dbReference type="InterPro" id="IPR017452">
    <property type="entry name" value="GPCR_Rhodpsn_7TM"/>
</dbReference>
<evidence type="ECO:0000256" key="3">
    <source>
        <dbReference type="ARBA" id="ARBA00022989"/>
    </source>
</evidence>
<feature type="domain" description="G-protein coupled receptors family 1 profile" evidence="6">
    <location>
        <begin position="62"/>
        <end position="332"/>
    </location>
</feature>
<evidence type="ECO:0000313" key="7">
    <source>
        <dbReference type="EMBL" id="PIC24600.1"/>
    </source>
</evidence>
<feature type="transmembrane region" description="Helical" evidence="5">
    <location>
        <begin position="81"/>
        <end position="100"/>
    </location>
</feature>
<evidence type="ECO:0000259" key="6">
    <source>
        <dbReference type="PROSITE" id="PS50262"/>
    </source>
</evidence>
<reference evidence="8" key="1">
    <citation type="submission" date="2017-10" db="EMBL/GenBank/DDBJ databases">
        <title>Rapid genome shrinkage in a self-fertile nematode reveals novel sperm competition proteins.</title>
        <authorList>
            <person name="Yin D."/>
            <person name="Schwarz E.M."/>
            <person name="Thomas C.G."/>
            <person name="Felde R.L."/>
            <person name="Korf I.F."/>
            <person name="Cutter A.D."/>
            <person name="Schartner C.M."/>
            <person name="Ralston E.J."/>
            <person name="Meyer B.J."/>
            <person name="Haag E.S."/>
        </authorList>
    </citation>
    <scope>NUCLEOTIDE SEQUENCE [LARGE SCALE GENOMIC DNA]</scope>
    <source>
        <strain evidence="8">JU1422</strain>
    </source>
</reference>
<feature type="transmembrane region" description="Helical" evidence="5">
    <location>
        <begin position="275"/>
        <end position="296"/>
    </location>
</feature>
<keyword evidence="8" id="KW-1185">Reference proteome</keyword>
<dbReference type="GO" id="GO:0016020">
    <property type="term" value="C:membrane"/>
    <property type="evidence" value="ECO:0007669"/>
    <property type="project" value="UniProtKB-SubCell"/>
</dbReference>
<dbReference type="PROSITE" id="PS50262">
    <property type="entry name" value="G_PROTEIN_RECEP_F1_2"/>
    <property type="match status" value="1"/>
</dbReference>
<dbReference type="Pfam" id="PF10324">
    <property type="entry name" value="7TM_GPCR_Srw"/>
    <property type="match status" value="1"/>
</dbReference>
<comment type="caution">
    <text evidence="7">The sequence shown here is derived from an EMBL/GenBank/DDBJ whole genome shotgun (WGS) entry which is preliminary data.</text>
</comment>
<keyword evidence="3 5" id="KW-1133">Transmembrane helix</keyword>
<feature type="transmembrane region" description="Helical" evidence="5">
    <location>
        <begin position="140"/>
        <end position="160"/>
    </location>
</feature>
<dbReference type="PANTHER" id="PTHR47321">
    <property type="entry name" value="SERPENTINE RECEPTOR, CLASS W"/>
    <property type="match status" value="1"/>
</dbReference>
<evidence type="ECO:0000256" key="2">
    <source>
        <dbReference type="ARBA" id="ARBA00022692"/>
    </source>
</evidence>
<evidence type="ECO:0000256" key="4">
    <source>
        <dbReference type="ARBA" id="ARBA00023136"/>
    </source>
</evidence>
<sequence>MPTKGPKIVTTTSLYDYIYGDYNSDGYDYIIDDFDTNQNIIKPLGTLFKQIYDITSYLSFSINFFHLFILTRKDLRTQNVYILMIGICVFDIFQAFANLVKNFMTWQIVYHEPECYDGYRYSHLVVDVVAKCLQIMSRRVSSFLVLYMAVFRALALIFPFNTKVNKLMNKKFSYLIMLFLIVICGAWSLIYSIFVRFKQNGFCPVRTSYLPYALVTDARNAPWRRLYFVIDGYMSLFVSFSYILVAGALVVALRYAKRRRDSLGGPATPNNTSKLIMTMAITVFISETVYGALYMWSYYTLYDYKDGKDFEKFDSFTLTLLIVNSTIHSILCFFLSSQYRDTVLKLFSRRGNRVEPFNNRVDSSRHPISE</sequence>
<dbReference type="SUPFAM" id="SSF81321">
    <property type="entry name" value="Family A G protein-coupled receptor-like"/>
    <property type="match status" value="1"/>
</dbReference>
<proteinExistence type="predicted"/>
<dbReference type="InterPro" id="IPR019427">
    <property type="entry name" value="7TM_GPCR_serpentine_rcpt_Srw"/>
</dbReference>
<feature type="transmembrane region" description="Helical" evidence="5">
    <location>
        <begin position="172"/>
        <end position="194"/>
    </location>
</feature>
<dbReference type="GO" id="GO:0008528">
    <property type="term" value="F:G protein-coupled peptide receptor activity"/>
    <property type="evidence" value="ECO:0007669"/>
    <property type="project" value="InterPro"/>
</dbReference>
<dbReference type="PANTHER" id="PTHR47321:SF1">
    <property type="entry name" value="G-PROTEIN COUPLED RECEPTORS FAMILY 1 PROFILE DOMAIN-CONTAINING PROTEIN-RELATED"/>
    <property type="match status" value="1"/>
</dbReference>
<feature type="transmembrane region" description="Helical" evidence="5">
    <location>
        <begin position="233"/>
        <end position="255"/>
    </location>
</feature>
<evidence type="ECO:0000256" key="1">
    <source>
        <dbReference type="ARBA" id="ARBA00004370"/>
    </source>
</evidence>
<dbReference type="Proteomes" id="UP000230233">
    <property type="component" value="Chromosome V"/>
</dbReference>
<keyword evidence="2 5" id="KW-0812">Transmembrane</keyword>